<evidence type="ECO:0008006" key="7">
    <source>
        <dbReference type="Google" id="ProtNLM"/>
    </source>
</evidence>
<dbReference type="PANTHER" id="PTHR44169">
    <property type="entry name" value="NADPH-DEPENDENT 1-ACYLDIHYDROXYACETONE PHOSPHATE REDUCTASE"/>
    <property type="match status" value="1"/>
</dbReference>
<evidence type="ECO:0000313" key="6">
    <source>
        <dbReference type="Proteomes" id="UP000287972"/>
    </source>
</evidence>
<dbReference type="PANTHER" id="PTHR44169:SF6">
    <property type="entry name" value="NADPH-DEPENDENT 1-ACYLDIHYDROXYACETONE PHOSPHATE REDUCTASE"/>
    <property type="match status" value="1"/>
</dbReference>
<dbReference type="GO" id="GO:0005811">
    <property type="term" value="C:lipid droplet"/>
    <property type="evidence" value="ECO:0007669"/>
    <property type="project" value="TreeGrafter"/>
</dbReference>
<proteinExistence type="inferred from homology"/>
<name>A0A428RBE3_9HYPO</name>
<dbReference type="GO" id="GO:0000140">
    <property type="term" value="F:acylglycerone-phosphate reductase (NADP+) activity"/>
    <property type="evidence" value="ECO:0007669"/>
    <property type="project" value="TreeGrafter"/>
</dbReference>
<dbReference type="SUPFAM" id="SSF51735">
    <property type="entry name" value="NAD(P)-binding Rossmann-fold domains"/>
    <property type="match status" value="1"/>
</dbReference>
<dbReference type="PRINTS" id="PR00081">
    <property type="entry name" value="GDHRDH"/>
</dbReference>
<reference evidence="5 6" key="1">
    <citation type="submission" date="2017-06" db="EMBL/GenBank/DDBJ databases">
        <title>Comparative genomic analysis of Ambrosia Fusariam Clade fungi.</title>
        <authorList>
            <person name="Stajich J.E."/>
            <person name="Carrillo J."/>
            <person name="Kijimoto T."/>
            <person name="Eskalen A."/>
            <person name="O'Donnell K."/>
            <person name="Kasson M."/>
        </authorList>
    </citation>
    <scope>NUCLEOTIDE SEQUENCE [LARGE SCALE GENOMIC DNA]</scope>
    <source>
        <strain evidence="5 6">NRRL62606</strain>
    </source>
</reference>
<evidence type="ECO:0000256" key="3">
    <source>
        <dbReference type="RuleBase" id="RU000363"/>
    </source>
</evidence>
<evidence type="ECO:0000313" key="5">
    <source>
        <dbReference type="EMBL" id="RSL74828.1"/>
    </source>
</evidence>
<keyword evidence="4" id="KW-0812">Transmembrane</keyword>
<dbReference type="GO" id="GO:0019433">
    <property type="term" value="P:triglyceride catabolic process"/>
    <property type="evidence" value="ECO:0007669"/>
    <property type="project" value="TreeGrafter"/>
</dbReference>
<evidence type="ECO:0000256" key="4">
    <source>
        <dbReference type="SAM" id="Phobius"/>
    </source>
</evidence>
<sequence length="266" mass="28874">MAKSIFITGCSPGGIGSALARSFHTRGHHVITSGRTASEIDPSLSPLGIAILILDVTSSESISSAAQRVKSETGGRLDILVNNAGVIHVLPFADEPVAEVRRLFDVNVFAIWTVTQAFLPLLIEARGLVVNIGSINAGLCPPLFGAYNARKAAVAALGRTMRRELAPLSIRVVTVKTGSVRSTLFDHAESITIPENSIYAPLKEWVSRRGYLTGARFVELDELDEYASDVVDDLLREDVKPVIWRGGLAFLAWVISWFGWGTMMDW</sequence>
<keyword evidence="6" id="KW-1185">Reference proteome</keyword>
<dbReference type="GO" id="GO:0006654">
    <property type="term" value="P:phosphatidic acid biosynthetic process"/>
    <property type="evidence" value="ECO:0007669"/>
    <property type="project" value="TreeGrafter"/>
</dbReference>
<comment type="caution">
    <text evidence="5">The sequence shown here is derived from an EMBL/GenBank/DDBJ whole genome shotgun (WGS) entry which is preliminary data.</text>
</comment>
<dbReference type="PRINTS" id="PR00080">
    <property type="entry name" value="SDRFAMILY"/>
</dbReference>
<organism evidence="5 6">
    <name type="scientific">Fusarium floridanum</name>
    <dbReference type="NCBI Taxonomy" id="1325733"/>
    <lineage>
        <taxon>Eukaryota</taxon>
        <taxon>Fungi</taxon>
        <taxon>Dikarya</taxon>
        <taxon>Ascomycota</taxon>
        <taxon>Pezizomycotina</taxon>
        <taxon>Sordariomycetes</taxon>
        <taxon>Hypocreomycetidae</taxon>
        <taxon>Hypocreales</taxon>
        <taxon>Nectriaceae</taxon>
        <taxon>Fusarium</taxon>
        <taxon>Fusarium solani species complex</taxon>
    </lineage>
</organism>
<dbReference type="Pfam" id="PF00106">
    <property type="entry name" value="adh_short"/>
    <property type="match status" value="1"/>
</dbReference>
<comment type="similarity">
    <text evidence="1 3">Belongs to the short-chain dehydrogenases/reductases (SDR) family.</text>
</comment>
<dbReference type="Proteomes" id="UP000287972">
    <property type="component" value="Unassembled WGS sequence"/>
</dbReference>
<dbReference type="Gene3D" id="3.40.50.720">
    <property type="entry name" value="NAD(P)-binding Rossmann-like Domain"/>
    <property type="match status" value="1"/>
</dbReference>
<dbReference type="AlphaFoldDB" id="A0A428RBE3"/>
<feature type="transmembrane region" description="Helical" evidence="4">
    <location>
        <begin position="242"/>
        <end position="260"/>
    </location>
</feature>
<keyword evidence="4" id="KW-1133">Transmembrane helix</keyword>
<dbReference type="EMBL" id="NKCL01000388">
    <property type="protein sequence ID" value="RSL74828.1"/>
    <property type="molecule type" value="Genomic_DNA"/>
</dbReference>
<dbReference type="InterPro" id="IPR002347">
    <property type="entry name" value="SDR_fam"/>
</dbReference>
<keyword evidence="4" id="KW-0472">Membrane</keyword>
<evidence type="ECO:0000256" key="2">
    <source>
        <dbReference type="ARBA" id="ARBA00023002"/>
    </source>
</evidence>
<keyword evidence="2" id="KW-0560">Oxidoreductase</keyword>
<dbReference type="GO" id="GO:0004806">
    <property type="term" value="F:triacylglycerol lipase activity"/>
    <property type="evidence" value="ECO:0007669"/>
    <property type="project" value="TreeGrafter"/>
</dbReference>
<accession>A0A428RBE3</accession>
<protein>
    <recommendedName>
        <fullName evidence="7">NADPH-dependent 1-acyldihydroxyacetone phosphate reductase</fullName>
    </recommendedName>
</protein>
<dbReference type="GO" id="GO:0005783">
    <property type="term" value="C:endoplasmic reticulum"/>
    <property type="evidence" value="ECO:0007669"/>
    <property type="project" value="TreeGrafter"/>
</dbReference>
<evidence type="ECO:0000256" key="1">
    <source>
        <dbReference type="ARBA" id="ARBA00006484"/>
    </source>
</evidence>
<gene>
    <name evidence="5" type="ORF">CEP51_011432</name>
</gene>
<dbReference type="InterPro" id="IPR036291">
    <property type="entry name" value="NAD(P)-bd_dom_sf"/>
</dbReference>